<evidence type="ECO:0000313" key="3">
    <source>
        <dbReference type="Proteomes" id="UP000053477"/>
    </source>
</evidence>
<reference evidence="2 3" key="1">
    <citation type="submission" date="2015-04" db="EMBL/GenBank/DDBJ databases">
        <title>Complete genome sequence of Schizopora paradoxa KUC8140, a cosmopolitan wood degrader in East Asia.</title>
        <authorList>
            <consortium name="DOE Joint Genome Institute"/>
            <person name="Min B."/>
            <person name="Park H."/>
            <person name="Jang Y."/>
            <person name="Kim J.-J."/>
            <person name="Kim K.H."/>
            <person name="Pangilinan J."/>
            <person name="Lipzen A."/>
            <person name="Riley R."/>
            <person name="Grigoriev I.V."/>
            <person name="Spatafora J.W."/>
            <person name="Choi I.-G."/>
        </authorList>
    </citation>
    <scope>NUCLEOTIDE SEQUENCE [LARGE SCALE GENOMIC DNA]</scope>
    <source>
        <strain evidence="2 3">KUC8140</strain>
    </source>
</reference>
<accession>A0A0H2RGS0</accession>
<dbReference type="InParanoid" id="A0A0H2RGS0"/>
<evidence type="ECO:0000313" key="2">
    <source>
        <dbReference type="EMBL" id="KLO11029.1"/>
    </source>
</evidence>
<proteinExistence type="predicted"/>
<dbReference type="Proteomes" id="UP000053477">
    <property type="component" value="Unassembled WGS sequence"/>
</dbReference>
<feature type="non-terminal residue" evidence="2">
    <location>
        <position position="72"/>
    </location>
</feature>
<sequence>MKSDGRGKLLSTLPTSNCGARLPGSSTGNYLRTNMIAKKNKAMDGDFRPLGKSLPARLGADDASCTNRKRDG</sequence>
<name>A0A0H2RGS0_9AGAM</name>
<gene>
    <name evidence="2" type="ORF">SCHPADRAFT_906345</name>
</gene>
<feature type="region of interest" description="Disordered" evidence="1">
    <location>
        <begin position="1"/>
        <end position="25"/>
    </location>
</feature>
<keyword evidence="3" id="KW-1185">Reference proteome</keyword>
<feature type="compositionally biased region" description="Polar residues" evidence="1">
    <location>
        <begin position="12"/>
        <end position="25"/>
    </location>
</feature>
<organism evidence="2 3">
    <name type="scientific">Schizopora paradoxa</name>
    <dbReference type="NCBI Taxonomy" id="27342"/>
    <lineage>
        <taxon>Eukaryota</taxon>
        <taxon>Fungi</taxon>
        <taxon>Dikarya</taxon>
        <taxon>Basidiomycota</taxon>
        <taxon>Agaricomycotina</taxon>
        <taxon>Agaricomycetes</taxon>
        <taxon>Hymenochaetales</taxon>
        <taxon>Schizoporaceae</taxon>
        <taxon>Schizopora</taxon>
    </lineage>
</organism>
<protein>
    <submittedName>
        <fullName evidence="2">Uncharacterized protein</fullName>
    </submittedName>
</protein>
<feature type="region of interest" description="Disordered" evidence="1">
    <location>
        <begin position="52"/>
        <end position="72"/>
    </location>
</feature>
<evidence type="ECO:0000256" key="1">
    <source>
        <dbReference type="SAM" id="MobiDB-lite"/>
    </source>
</evidence>
<dbReference type="AlphaFoldDB" id="A0A0H2RGS0"/>
<dbReference type="EMBL" id="KQ086010">
    <property type="protein sequence ID" value="KLO11029.1"/>
    <property type="molecule type" value="Genomic_DNA"/>
</dbReference>